<dbReference type="InterPro" id="IPR009241">
    <property type="entry name" value="HigB-like"/>
</dbReference>
<dbReference type="STRING" id="1197717.BED41_02565"/>
<gene>
    <name evidence="1" type="ORF">BED41_02565</name>
</gene>
<protein>
    <recommendedName>
        <fullName evidence="3">Addiction module toxin RelE</fullName>
    </recommendedName>
</protein>
<organism evidence="1 2">
    <name type="scientific">Cloacibacillus porcorum</name>
    <dbReference type="NCBI Taxonomy" id="1197717"/>
    <lineage>
        <taxon>Bacteria</taxon>
        <taxon>Thermotogati</taxon>
        <taxon>Synergistota</taxon>
        <taxon>Synergistia</taxon>
        <taxon>Synergistales</taxon>
        <taxon>Synergistaceae</taxon>
        <taxon>Cloacibacillus</taxon>
    </lineage>
</organism>
<dbReference type="OrthoDB" id="573082at2"/>
<dbReference type="RefSeq" id="WP_066742729.1">
    <property type="nucleotide sequence ID" value="NZ_CP016757.1"/>
</dbReference>
<dbReference type="Proteomes" id="UP000093044">
    <property type="component" value="Chromosome"/>
</dbReference>
<dbReference type="AlphaFoldDB" id="A0A1B2I264"/>
<keyword evidence="2" id="KW-1185">Reference proteome</keyword>
<dbReference type="EMBL" id="CP016757">
    <property type="protein sequence ID" value="ANZ44071.1"/>
    <property type="molecule type" value="Genomic_DNA"/>
</dbReference>
<dbReference type="GeneID" id="83056734"/>
<evidence type="ECO:0000313" key="2">
    <source>
        <dbReference type="Proteomes" id="UP000093044"/>
    </source>
</evidence>
<dbReference type="KEGG" id="cpor:BED41_02565"/>
<evidence type="ECO:0008006" key="3">
    <source>
        <dbReference type="Google" id="ProtNLM"/>
    </source>
</evidence>
<sequence>MYEIIFYSDKNGREPVADYMQELGKSKTKDNRVKHNKISQYIKVLSEVGTMAGMPYMRHLEGEIWELRPIRDRILFAGFVDGTFILLHSFMKQSQKTPPEEIAQAKRELEDFRTRYNSNREE</sequence>
<accession>A0A1B2I264</accession>
<evidence type="ECO:0000313" key="1">
    <source>
        <dbReference type="EMBL" id="ANZ44071.1"/>
    </source>
</evidence>
<name>A0A1B2I264_9BACT</name>
<reference evidence="1" key="1">
    <citation type="submission" date="2016-08" db="EMBL/GenBank/DDBJ databases">
        <title>Complete genome of Cloacibacillus porcorum.</title>
        <authorList>
            <person name="Looft T."/>
            <person name="Bayles D.O."/>
            <person name="Alt D.P."/>
        </authorList>
    </citation>
    <scope>NUCLEOTIDE SEQUENCE [LARGE SCALE GENOMIC DNA]</scope>
    <source>
        <strain evidence="1">CL-84</strain>
    </source>
</reference>
<proteinExistence type="predicted"/>
<dbReference type="Pfam" id="PF05973">
    <property type="entry name" value="Gp49"/>
    <property type="match status" value="1"/>
</dbReference>